<dbReference type="AlphaFoldDB" id="A0A1J1HRQ1"/>
<sequence length="95" mass="11060">MRVMLGHEDGWLCECLEEFENVRKPNENRGKKQFCNKSSHQIFLFMKYAGNLQSFRVFAPHVLKLNLVCVYSDYELGGVDLGCFKRNSSEKHTDP</sequence>
<organism evidence="1 2">
    <name type="scientific">Clunio marinus</name>
    <dbReference type="NCBI Taxonomy" id="568069"/>
    <lineage>
        <taxon>Eukaryota</taxon>
        <taxon>Metazoa</taxon>
        <taxon>Ecdysozoa</taxon>
        <taxon>Arthropoda</taxon>
        <taxon>Hexapoda</taxon>
        <taxon>Insecta</taxon>
        <taxon>Pterygota</taxon>
        <taxon>Neoptera</taxon>
        <taxon>Endopterygota</taxon>
        <taxon>Diptera</taxon>
        <taxon>Nematocera</taxon>
        <taxon>Chironomoidea</taxon>
        <taxon>Chironomidae</taxon>
        <taxon>Clunio</taxon>
    </lineage>
</organism>
<evidence type="ECO:0000313" key="2">
    <source>
        <dbReference type="Proteomes" id="UP000183832"/>
    </source>
</evidence>
<protein>
    <submittedName>
        <fullName evidence="1">CLUMA_CG003787, isoform A</fullName>
    </submittedName>
</protein>
<name>A0A1J1HRQ1_9DIPT</name>
<proteinExistence type="predicted"/>
<dbReference type="EMBL" id="CVRI01000015">
    <property type="protein sequence ID" value="CRK90068.1"/>
    <property type="molecule type" value="Genomic_DNA"/>
</dbReference>
<reference evidence="1 2" key="1">
    <citation type="submission" date="2015-04" db="EMBL/GenBank/DDBJ databases">
        <authorList>
            <person name="Syromyatnikov M.Y."/>
            <person name="Popov V.N."/>
        </authorList>
    </citation>
    <scope>NUCLEOTIDE SEQUENCE [LARGE SCALE GENOMIC DNA]</scope>
</reference>
<keyword evidence="2" id="KW-1185">Reference proteome</keyword>
<accession>A0A1J1HRQ1</accession>
<dbReference type="Proteomes" id="UP000183832">
    <property type="component" value="Unassembled WGS sequence"/>
</dbReference>
<evidence type="ECO:0000313" key="1">
    <source>
        <dbReference type="EMBL" id="CRK90068.1"/>
    </source>
</evidence>
<gene>
    <name evidence="1" type="ORF">CLUMA_CG003787</name>
</gene>